<reference evidence="3" key="1">
    <citation type="submission" date="2019-07" db="EMBL/GenBank/DDBJ databases">
        <title>Genomic Encyclopedia of Type Strains, Phase IV (KMG-IV): sequencing the most valuable type-strain genomes for metagenomic binning, comparative biology and taxonomic classification.</title>
        <authorList>
            <person name="Goeker M."/>
        </authorList>
    </citation>
    <scope>NUCLEOTIDE SEQUENCE</scope>
    <source>
        <strain evidence="3">DSM 44596</strain>
    </source>
</reference>
<protein>
    <submittedName>
        <fullName evidence="3">SWIM zinc finger protein</fullName>
    </submittedName>
</protein>
<evidence type="ECO:0000256" key="1">
    <source>
        <dbReference type="PROSITE-ProRule" id="PRU00325"/>
    </source>
</evidence>
<keyword evidence="1" id="KW-0479">Metal-binding</keyword>
<comment type="caution">
    <text evidence="3">The sequence shown here is derived from an EMBL/GenBank/DDBJ whole genome shotgun (WGS) entry which is preliminary data.</text>
</comment>
<sequence length="458" mass="48464">MPTSFFELCVCAGEASESGGVGSVTYGVRVTSPWTAGQVASVAPDASSLAAAQKLAGSWSQTGQVENGLWGLCQGSGSKPYQAIIDLSGPAYKCSCPSRKFPCKHALGLLLEWSTGRVPVGSEPLDFAAEWLAQREGKAAQQPVPAAKAVADPATAQKRAERVASGLVELDLWITDQIRGGLASMDISWEALDGVAARMVDAQAPGVAGALRSLAGAVAGAENWPELVLGELVRLHLLVVAHQRMDQLPGPLRDSVRAHVGYPVSTESVMELPAVRELWMVMGSRITEEKRLFTRTTWLLGRATGRWAILLDFSHGSPNFSGGVPPVGHVVDADLHFYPGAAALRARLGATHGEAEPFTTLPAGNIAAALEHYTDAVSADPWLRSWPVVVTDVTPSYVDGSWFLVDKSGSALPAEGDSRMMWTLLGISGGHPVSVCGTWNARYIEAFSVFVNGQVMAL</sequence>
<accession>A0A652YR53</accession>
<gene>
    <name evidence="3" type="ORF">FNL38_103397</name>
</gene>
<dbReference type="InterPro" id="IPR007527">
    <property type="entry name" value="Znf_SWIM"/>
</dbReference>
<evidence type="ECO:0000259" key="2">
    <source>
        <dbReference type="PROSITE" id="PS50966"/>
    </source>
</evidence>
<name>A0A652YR53_NOCGL</name>
<dbReference type="EMBL" id="VNIQ01000003">
    <property type="protein sequence ID" value="TYQ05046.1"/>
    <property type="molecule type" value="Genomic_DNA"/>
</dbReference>
<keyword evidence="1" id="KW-0862">Zinc</keyword>
<feature type="domain" description="SWIM-type" evidence="2">
    <location>
        <begin position="81"/>
        <end position="114"/>
    </location>
</feature>
<evidence type="ECO:0000313" key="3">
    <source>
        <dbReference type="EMBL" id="TYQ05046.1"/>
    </source>
</evidence>
<dbReference type="Pfam" id="PF04434">
    <property type="entry name" value="SWIM"/>
    <property type="match status" value="1"/>
</dbReference>
<dbReference type="GO" id="GO:0008270">
    <property type="term" value="F:zinc ion binding"/>
    <property type="evidence" value="ECO:0007669"/>
    <property type="project" value="UniProtKB-KW"/>
</dbReference>
<dbReference type="PROSITE" id="PS50966">
    <property type="entry name" value="ZF_SWIM"/>
    <property type="match status" value="1"/>
</dbReference>
<keyword evidence="1" id="KW-0863">Zinc-finger</keyword>
<dbReference type="AlphaFoldDB" id="A0A652YR53"/>
<proteinExistence type="predicted"/>
<organism evidence="3">
    <name type="scientific">Nocardia globerula</name>
    <dbReference type="NCBI Taxonomy" id="1818"/>
    <lineage>
        <taxon>Bacteria</taxon>
        <taxon>Bacillati</taxon>
        <taxon>Actinomycetota</taxon>
        <taxon>Actinomycetes</taxon>
        <taxon>Mycobacteriales</taxon>
        <taxon>Nocardiaceae</taxon>
        <taxon>Nocardia</taxon>
    </lineage>
</organism>